<dbReference type="Proteomes" id="UP001176941">
    <property type="component" value="Chromosome 20"/>
</dbReference>
<proteinExistence type="predicted"/>
<sequence length="164" mass="17513">MISCCTPSPPSWVPSAASPLASLPPGCCFANLAHVVLCVASGLDEGDIYKSLPWMARVVASHCSQGRVWSPGLHFRALLALPLLTSRAFALHPPGSLYAVAKRLPFPARAEGLPCFQEQLSLIPNDHLESGHVHSATAHTRKPLPTTPHSCSAMSSMVIVFTWP</sequence>
<protein>
    <recommendedName>
        <fullName evidence="3">Secreted protein</fullName>
    </recommendedName>
</protein>
<keyword evidence="2" id="KW-1185">Reference proteome</keyword>
<evidence type="ECO:0000313" key="2">
    <source>
        <dbReference type="Proteomes" id="UP001176941"/>
    </source>
</evidence>
<evidence type="ECO:0008006" key="3">
    <source>
        <dbReference type="Google" id="ProtNLM"/>
    </source>
</evidence>
<accession>A0ABN8YNZ9</accession>
<name>A0ABN8YNZ9_RANTA</name>
<dbReference type="EMBL" id="OX459956">
    <property type="protein sequence ID" value="CAI9162297.1"/>
    <property type="molecule type" value="Genomic_DNA"/>
</dbReference>
<reference evidence="1" key="1">
    <citation type="submission" date="2023-04" db="EMBL/GenBank/DDBJ databases">
        <authorList>
            <consortium name="ELIXIR-Norway"/>
        </authorList>
    </citation>
    <scope>NUCLEOTIDE SEQUENCE [LARGE SCALE GENOMIC DNA]</scope>
</reference>
<gene>
    <name evidence="1" type="ORF">MRATA1EN1_LOCUS11259</name>
</gene>
<organism evidence="1 2">
    <name type="scientific">Rangifer tarandus platyrhynchus</name>
    <name type="common">Svalbard reindeer</name>
    <dbReference type="NCBI Taxonomy" id="3082113"/>
    <lineage>
        <taxon>Eukaryota</taxon>
        <taxon>Metazoa</taxon>
        <taxon>Chordata</taxon>
        <taxon>Craniata</taxon>
        <taxon>Vertebrata</taxon>
        <taxon>Euteleostomi</taxon>
        <taxon>Mammalia</taxon>
        <taxon>Eutheria</taxon>
        <taxon>Laurasiatheria</taxon>
        <taxon>Artiodactyla</taxon>
        <taxon>Ruminantia</taxon>
        <taxon>Pecora</taxon>
        <taxon>Cervidae</taxon>
        <taxon>Odocoileinae</taxon>
        <taxon>Rangifer</taxon>
    </lineage>
</organism>
<evidence type="ECO:0000313" key="1">
    <source>
        <dbReference type="EMBL" id="CAI9162297.1"/>
    </source>
</evidence>